<name>A0A0C9W3L5_9AGAM</name>
<dbReference type="InterPro" id="IPR049900">
    <property type="entry name" value="PKS_mFAS_DH"/>
</dbReference>
<keyword evidence="8" id="KW-0843">Virulence</keyword>
<dbReference type="SMART" id="SM00829">
    <property type="entry name" value="PKS_ER"/>
    <property type="match status" value="1"/>
</dbReference>
<evidence type="ECO:0000313" key="57">
    <source>
        <dbReference type="Proteomes" id="UP000053820"/>
    </source>
</evidence>
<evidence type="ECO:0000256" key="9">
    <source>
        <dbReference type="ARBA" id="ARBA00023268"/>
    </source>
</evidence>
<dbReference type="InterPro" id="IPR042104">
    <property type="entry name" value="PKS_dehydratase_sf"/>
</dbReference>
<dbReference type="GO" id="GO:0006633">
    <property type="term" value="P:fatty acid biosynthetic process"/>
    <property type="evidence" value="ECO:0007669"/>
    <property type="project" value="InterPro"/>
</dbReference>
<evidence type="ECO:0000256" key="14">
    <source>
        <dbReference type="ARBA" id="ARBA00023394"/>
    </source>
</evidence>
<evidence type="ECO:0000256" key="41">
    <source>
        <dbReference type="ARBA" id="ARBA00048704"/>
    </source>
</evidence>
<dbReference type="Gene3D" id="3.30.559.30">
    <property type="entry name" value="Nonribosomal peptide synthetase, condensation domain"/>
    <property type="match status" value="1"/>
</dbReference>
<evidence type="ECO:0000259" key="53">
    <source>
        <dbReference type="PROSITE" id="PS50075"/>
    </source>
</evidence>
<comment type="catalytic activity">
    <reaction evidence="14">
        <text>a (3R)-hydroxyacyl-[ACP] = a (2E)-enoyl-[ACP] + H2O</text>
        <dbReference type="Rhea" id="RHEA:13097"/>
        <dbReference type="Rhea" id="RHEA-COMP:9925"/>
        <dbReference type="Rhea" id="RHEA-COMP:9945"/>
        <dbReference type="ChEBI" id="CHEBI:15377"/>
        <dbReference type="ChEBI" id="CHEBI:78784"/>
        <dbReference type="ChEBI" id="CHEBI:78827"/>
        <dbReference type="EC" id="4.2.1.59"/>
    </reaction>
    <physiologicalReaction direction="left-to-right" evidence="14">
        <dbReference type="Rhea" id="RHEA:13098"/>
    </physiologicalReaction>
</comment>
<comment type="catalytic activity">
    <reaction evidence="30">
        <text>(2E)-hexenoyl-[ACP] + NADPH + H(+) = hexanoyl-[ACP] + NADP(+)</text>
        <dbReference type="Rhea" id="RHEA:41832"/>
        <dbReference type="Rhea" id="RHEA-COMP:9631"/>
        <dbReference type="Rhea" id="RHEA-COMP:9632"/>
        <dbReference type="ChEBI" id="CHEBI:15378"/>
        <dbReference type="ChEBI" id="CHEBI:57783"/>
        <dbReference type="ChEBI" id="CHEBI:58349"/>
        <dbReference type="ChEBI" id="CHEBI:78458"/>
        <dbReference type="ChEBI" id="CHEBI:78459"/>
    </reaction>
    <physiologicalReaction direction="left-to-right" evidence="30">
        <dbReference type="Rhea" id="RHEA:41833"/>
    </physiologicalReaction>
</comment>
<dbReference type="Gene3D" id="3.40.50.1820">
    <property type="entry name" value="alpha/beta hydrolase"/>
    <property type="match status" value="1"/>
</dbReference>
<dbReference type="InterPro" id="IPR050091">
    <property type="entry name" value="PKS_NRPS_Biosynth_Enz"/>
</dbReference>
<dbReference type="InterPro" id="IPR020802">
    <property type="entry name" value="TesA-like"/>
</dbReference>
<evidence type="ECO:0000256" key="51">
    <source>
        <dbReference type="ARBA" id="ARBA00049533"/>
    </source>
</evidence>
<evidence type="ECO:0000256" key="48">
    <source>
        <dbReference type="ARBA" id="ARBA00049422"/>
    </source>
</evidence>
<evidence type="ECO:0000256" key="47">
    <source>
        <dbReference type="ARBA" id="ARBA00049414"/>
    </source>
</evidence>
<dbReference type="InterPro" id="IPR023213">
    <property type="entry name" value="CAT-like_dom_sf"/>
</dbReference>
<dbReference type="SUPFAM" id="SSF53474">
    <property type="entry name" value="alpha/beta-Hydrolases"/>
    <property type="match status" value="1"/>
</dbReference>
<comment type="catalytic activity">
    <reaction evidence="31">
        <text>3-oxobutanoyl-[ACP] + NADPH + H(+) = (3R)-hydroxybutanoyl-[ACP] + NADP(+)</text>
        <dbReference type="Rhea" id="RHEA:41804"/>
        <dbReference type="Rhea" id="RHEA-COMP:9625"/>
        <dbReference type="Rhea" id="RHEA-COMP:9626"/>
        <dbReference type="ChEBI" id="CHEBI:15378"/>
        <dbReference type="ChEBI" id="CHEBI:57783"/>
        <dbReference type="ChEBI" id="CHEBI:58349"/>
        <dbReference type="ChEBI" id="CHEBI:78450"/>
        <dbReference type="ChEBI" id="CHEBI:78451"/>
    </reaction>
    <physiologicalReaction direction="left-to-right" evidence="31">
        <dbReference type="Rhea" id="RHEA:41805"/>
    </physiologicalReaction>
</comment>
<dbReference type="PROSITE" id="PS00455">
    <property type="entry name" value="AMP_BINDING"/>
    <property type="match status" value="1"/>
</dbReference>
<evidence type="ECO:0000256" key="2">
    <source>
        <dbReference type="ARBA" id="ARBA00006432"/>
    </source>
</evidence>
<dbReference type="InterPro" id="IPR016036">
    <property type="entry name" value="Malonyl_transacylase_ACP-bd"/>
</dbReference>
<comment type="catalytic activity">
    <reaction evidence="25">
        <text>3-oxodecanoyl-[ACP] + NADPH + H(+) = (3R)-hydroxydecanoyl-[ACP] + NADP(+)</text>
        <dbReference type="Rhea" id="RHEA:41856"/>
        <dbReference type="Rhea" id="RHEA-COMP:9637"/>
        <dbReference type="Rhea" id="RHEA-COMP:9638"/>
        <dbReference type="ChEBI" id="CHEBI:15378"/>
        <dbReference type="ChEBI" id="CHEBI:57783"/>
        <dbReference type="ChEBI" id="CHEBI:58349"/>
        <dbReference type="ChEBI" id="CHEBI:78464"/>
        <dbReference type="ChEBI" id="CHEBI:78466"/>
    </reaction>
    <physiologicalReaction direction="left-to-right" evidence="25">
        <dbReference type="Rhea" id="RHEA:41857"/>
    </physiologicalReaction>
</comment>
<dbReference type="SUPFAM" id="SSF52151">
    <property type="entry name" value="FabD/lysophospholipase-like"/>
    <property type="match status" value="1"/>
</dbReference>
<comment type="catalytic activity">
    <reaction evidence="22">
        <text>3-oxooctadecanoyl-[ACP] + NADPH + H(+) = (3R)-hydroxyoctadecanoyl-[ACP] + NADP(+)</text>
        <dbReference type="Rhea" id="RHEA:41920"/>
        <dbReference type="Rhea" id="RHEA-COMP:9653"/>
        <dbReference type="Rhea" id="RHEA-COMP:9654"/>
        <dbReference type="ChEBI" id="CHEBI:15378"/>
        <dbReference type="ChEBI" id="CHEBI:57783"/>
        <dbReference type="ChEBI" id="CHEBI:58349"/>
        <dbReference type="ChEBI" id="CHEBI:78487"/>
        <dbReference type="ChEBI" id="CHEBI:78488"/>
    </reaction>
    <physiologicalReaction direction="left-to-right" evidence="22">
        <dbReference type="Rhea" id="RHEA:41921"/>
    </physiologicalReaction>
</comment>
<comment type="catalytic activity">
    <reaction evidence="12">
        <text>(3R)-hydroxyhexanoyl-[ACP] = (2E)-hexenoyl-[ACP] + H2O</text>
        <dbReference type="Rhea" id="RHEA:41828"/>
        <dbReference type="Rhea" id="RHEA-COMP:9630"/>
        <dbReference type="Rhea" id="RHEA-COMP:9631"/>
        <dbReference type="ChEBI" id="CHEBI:15377"/>
        <dbReference type="ChEBI" id="CHEBI:78457"/>
        <dbReference type="ChEBI" id="CHEBI:78458"/>
    </reaction>
    <physiologicalReaction direction="left-to-right" evidence="12">
        <dbReference type="Rhea" id="RHEA:41829"/>
    </physiologicalReaction>
</comment>
<evidence type="ECO:0000256" key="52">
    <source>
        <dbReference type="PROSITE-ProRule" id="PRU01363"/>
    </source>
</evidence>
<dbReference type="GO" id="GO:0016297">
    <property type="term" value="F:fatty acyl-[ACP] hydrolase activity"/>
    <property type="evidence" value="ECO:0007669"/>
    <property type="project" value="UniProtKB-EC"/>
</dbReference>
<comment type="pathway">
    <text evidence="1">Lipid metabolism.</text>
</comment>
<evidence type="ECO:0000259" key="55">
    <source>
        <dbReference type="PROSITE" id="PS52019"/>
    </source>
</evidence>
<evidence type="ECO:0000256" key="38">
    <source>
        <dbReference type="ARBA" id="ARBA00048571"/>
    </source>
</evidence>
<evidence type="ECO:0000256" key="32">
    <source>
        <dbReference type="ARBA" id="ARBA00047961"/>
    </source>
</evidence>
<comment type="catalytic activity">
    <reaction evidence="26">
        <text>tetradecanoyl-[ACP] + malonyl-[ACP] + H(+) = 3-oxohexadecanoyl-[ACP] + holo-[ACP] + CO2</text>
        <dbReference type="Rhea" id="RHEA:41900"/>
        <dbReference type="Rhea" id="RHEA-COMP:9623"/>
        <dbReference type="Rhea" id="RHEA-COMP:9648"/>
        <dbReference type="Rhea" id="RHEA-COMP:9649"/>
        <dbReference type="Rhea" id="RHEA-COMP:9685"/>
        <dbReference type="ChEBI" id="CHEBI:15378"/>
        <dbReference type="ChEBI" id="CHEBI:16526"/>
        <dbReference type="ChEBI" id="CHEBI:64479"/>
        <dbReference type="ChEBI" id="CHEBI:78449"/>
        <dbReference type="ChEBI" id="CHEBI:78477"/>
        <dbReference type="ChEBI" id="CHEBI:78478"/>
    </reaction>
    <physiologicalReaction direction="left-to-right" evidence="26">
        <dbReference type="Rhea" id="RHEA:41901"/>
    </physiologicalReaction>
</comment>
<evidence type="ECO:0000256" key="39">
    <source>
        <dbReference type="ARBA" id="ARBA00048650"/>
    </source>
</evidence>
<dbReference type="Gene3D" id="3.40.366.10">
    <property type="entry name" value="Malonyl-Coenzyme A Acyl Carrier Protein, domain 2"/>
    <property type="match status" value="1"/>
</dbReference>
<evidence type="ECO:0000256" key="24">
    <source>
        <dbReference type="ARBA" id="ARBA00047400"/>
    </source>
</evidence>
<evidence type="ECO:0000256" key="18">
    <source>
        <dbReference type="ARBA" id="ARBA00023402"/>
    </source>
</evidence>
<dbReference type="SUPFAM" id="SSF56801">
    <property type="entry name" value="Acetyl-CoA synthetase-like"/>
    <property type="match status" value="1"/>
</dbReference>
<dbReference type="Gene3D" id="3.40.50.720">
    <property type="entry name" value="NAD(P)-binding Rossmann-like Domain"/>
    <property type="match status" value="1"/>
</dbReference>
<feature type="domain" description="PKS/mFAS DH" evidence="55">
    <location>
        <begin position="915"/>
        <end position="1222"/>
    </location>
</feature>
<dbReference type="InterPro" id="IPR014031">
    <property type="entry name" value="Ketoacyl_synth_C"/>
</dbReference>
<dbReference type="Pfam" id="PF14765">
    <property type="entry name" value="PS-DH"/>
    <property type="match status" value="1"/>
</dbReference>
<gene>
    <name evidence="56" type="primary">pks5</name>
    <name evidence="56" type="ORF">HYDPIDRAFT_189817</name>
</gene>
<keyword evidence="6" id="KW-0702">S-nitrosylation</keyword>
<comment type="similarity">
    <text evidence="20">In the C-terminal section; belongs to the NRP synthetase family.</text>
</comment>
<dbReference type="PANTHER" id="PTHR43775">
    <property type="entry name" value="FATTY ACID SYNTHASE"/>
    <property type="match status" value="1"/>
</dbReference>
<dbReference type="InterPro" id="IPR014043">
    <property type="entry name" value="Acyl_transferase_dom"/>
</dbReference>
<feature type="region of interest" description="C-terminal hotdog fold" evidence="52">
    <location>
        <begin position="1056"/>
        <end position="1222"/>
    </location>
</feature>
<dbReference type="InterPro" id="IPR018201">
    <property type="entry name" value="Ketoacyl_synth_AS"/>
</dbReference>
<comment type="catalytic activity">
    <reaction evidence="15">
        <text>(3R)-hydroxytetradecanoyl-[ACP] = (2E)-tetradecenoyl-[ACP] + H2O</text>
        <dbReference type="Rhea" id="RHEA:41892"/>
        <dbReference type="Rhea" id="RHEA-COMP:9646"/>
        <dbReference type="Rhea" id="RHEA-COMP:9647"/>
        <dbReference type="ChEBI" id="CHEBI:15377"/>
        <dbReference type="ChEBI" id="CHEBI:78474"/>
        <dbReference type="ChEBI" id="CHEBI:78475"/>
    </reaction>
    <physiologicalReaction direction="left-to-right" evidence="15">
        <dbReference type="Rhea" id="RHEA:41893"/>
    </physiologicalReaction>
</comment>
<evidence type="ECO:0000256" key="17">
    <source>
        <dbReference type="ARBA" id="ARBA00023401"/>
    </source>
</evidence>
<dbReference type="InterPro" id="IPR016039">
    <property type="entry name" value="Thiolase-like"/>
</dbReference>
<dbReference type="GO" id="GO:0019171">
    <property type="term" value="F:(3R)-hydroxyacyl-[acyl-carrier-protein] dehydratase activity"/>
    <property type="evidence" value="ECO:0007669"/>
    <property type="project" value="UniProtKB-EC"/>
</dbReference>
<dbReference type="PROSITE" id="PS52019">
    <property type="entry name" value="PKS_MFAS_DH"/>
    <property type="match status" value="1"/>
</dbReference>
<dbReference type="Gene3D" id="3.30.559.10">
    <property type="entry name" value="Chloramphenicol acetyltransferase-like domain"/>
    <property type="match status" value="1"/>
</dbReference>
<evidence type="ECO:0000256" key="42">
    <source>
        <dbReference type="ARBA" id="ARBA00048935"/>
    </source>
</evidence>
<dbReference type="Pfam" id="PF00501">
    <property type="entry name" value="AMP-binding"/>
    <property type="match status" value="1"/>
</dbReference>
<comment type="catalytic activity">
    <reaction evidence="40">
        <text>holo-[ACP] + acetyl-CoA = acetyl-[ACP] + CoA</text>
        <dbReference type="Rhea" id="RHEA:41788"/>
        <dbReference type="Rhea" id="RHEA-COMP:9621"/>
        <dbReference type="Rhea" id="RHEA-COMP:9685"/>
        <dbReference type="ChEBI" id="CHEBI:57287"/>
        <dbReference type="ChEBI" id="CHEBI:57288"/>
        <dbReference type="ChEBI" id="CHEBI:64479"/>
        <dbReference type="ChEBI" id="CHEBI:78446"/>
        <dbReference type="EC" id="2.3.1.38"/>
    </reaction>
    <physiologicalReaction direction="left-to-right" evidence="40">
        <dbReference type="Rhea" id="RHEA:41789"/>
    </physiologicalReaction>
</comment>
<proteinExistence type="inferred from homology"/>
<evidence type="ECO:0000256" key="36">
    <source>
        <dbReference type="ARBA" id="ARBA00048420"/>
    </source>
</evidence>
<comment type="catalytic activity">
    <reaction evidence="44">
        <text>decanoyl-[ACP] + malonyl-[ACP] + H(+) = 3-oxododecanoyl-[ACP] + holo-[ACP] + CO2</text>
        <dbReference type="Rhea" id="RHEA:41868"/>
        <dbReference type="Rhea" id="RHEA-COMP:9623"/>
        <dbReference type="Rhea" id="RHEA-COMP:9640"/>
        <dbReference type="Rhea" id="RHEA-COMP:9641"/>
        <dbReference type="Rhea" id="RHEA-COMP:9685"/>
        <dbReference type="ChEBI" id="CHEBI:15378"/>
        <dbReference type="ChEBI" id="CHEBI:16526"/>
        <dbReference type="ChEBI" id="CHEBI:64479"/>
        <dbReference type="ChEBI" id="CHEBI:78449"/>
        <dbReference type="ChEBI" id="CHEBI:78468"/>
        <dbReference type="ChEBI" id="CHEBI:78469"/>
    </reaction>
    <physiologicalReaction direction="left-to-right" evidence="44">
        <dbReference type="Rhea" id="RHEA:41869"/>
    </physiologicalReaction>
</comment>
<dbReference type="Pfam" id="PF00109">
    <property type="entry name" value="ketoacyl-synt"/>
    <property type="match status" value="1"/>
</dbReference>
<comment type="catalytic activity">
    <reaction evidence="42">
        <text>3-oxotetradecanoyl-[ACP] + NADPH + H(+) = (3R)-hydroxytetradecanoyl-[ACP] + NADP(+)</text>
        <dbReference type="Rhea" id="RHEA:41888"/>
        <dbReference type="Rhea" id="RHEA-COMP:9645"/>
        <dbReference type="Rhea" id="RHEA-COMP:9646"/>
        <dbReference type="ChEBI" id="CHEBI:15378"/>
        <dbReference type="ChEBI" id="CHEBI:57783"/>
        <dbReference type="ChEBI" id="CHEBI:58349"/>
        <dbReference type="ChEBI" id="CHEBI:78473"/>
        <dbReference type="ChEBI" id="CHEBI:78474"/>
    </reaction>
    <physiologicalReaction direction="left-to-right" evidence="42">
        <dbReference type="Rhea" id="RHEA:41889"/>
    </physiologicalReaction>
</comment>
<dbReference type="GO" id="GO:0004312">
    <property type="term" value="F:fatty acid synthase activity"/>
    <property type="evidence" value="ECO:0007669"/>
    <property type="project" value="TreeGrafter"/>
</dbReference>
<dbReference type="InterPro" id="IPR000873">
    <property type="entry name" value="AMP-dep_synth/lig_dom"/>
</dbReference>
<comment type="catalytic activity">
    <reaction evidence="16">
        <text>(3R)-hydroxyoctadecanoyl-[ACP] = (2E)-octadecenoyl-[ACP] + H2O</text>
        <dbReference type="Rhea" id="RHEA:41924"/>
        <dbReference type="Rhea" id="RHEA-COMP:9654"/>
        <dbReference type="Rhea" id="RHEA-COMP:9655"/>
        <dbReference type="ChEBI" id="CHEBI:15377"/>
        <dbReference type="ChEBI" id="CHEBI:78488"/>
        <dbReference type="ChEBI" id="CHEBI:78489"/>
    </reaction>
    <physiologicalReaction direction="left-to-right" evidence="16">
        <dbReference type="Rhea" id="RHEA:41925"/>
    </physiologicalReaction>
</comment>
<dbReference type="InterPro" id="IPR001227">
    <property type="entry name" value="Ac_transferase_dom_sf"/>
</dbReference>
<dbReference type="Gene3D" id="1.10.1200.10">
    <property type="entry name" value="ACP-like"/>
    <property type="match status" value="2"/>
</dbReference>
<dbReference type="SUPFAM" id="SSF47336">
    <property type="entry name" value="ACP-like"/>
    <property type="match status" value="2"/>
</dbReference>
<comment type="catalytic activity">
    <reaction evidence="48">
        <text>3-oxooctanoyl-[ACP] + NADPH + H(+) = (3R)-hydroxyoctanoyl-[ACP] + NADP(+)</text>
        <dbReference type="Rhea" id="RHEA:41840"/>
        <dbReference type="Rhea" id="RHEA-COMP:9633"/>
        <dbReference type="Rhea" id="RHEA-COMP:9634"/>
        <dbReference type="ChEBI" id="CHEBI:15378"/>
        <dbReference type="ChEBI" id="CHEBI:57783"/>
        <dbReference type="ChEBI" id="CHEBI:58349"/>
        <dbReference type="ChEBI" id="CHEBI:78460"/>
        <dbReference type="ChEBI" id="CHEBI:78461"/>
    </reaction>
    <physiologicalReaction direction="left-to-right" evidence="48">
        <dbReference type="Rhea" id="RHEA:41841"/>
    </physiologicalReaction>
</comment>
<evidence type="ECO:0000256" key="7">
    <source>
        <dbReference type="ARBA" id="ARBA00022898"/>
    </source>
</evidence>
<comment type="catalytic activity">
    <reaction evidence="29">
        <text>(2E)-hexadecenoyl-[ACP] + NADPH + H(+) = hexadecanoyl-[ACP] + NADP(+)</text>
        <dbReference type="Rhea" id="RHEA:41912"/>
        <dbReference type="Rhea" id="RHEA-COMP:9651"/>
        <dbReference type="Rhea" id="RHEA-COMP:9652"/>
        <dbReference type="ChEBI" id="CHEBI:15378"/>
        <dbReference type="ChEBI" id="CHEBI:57783"/>
        <dbReference type="ChEBI" id="CHEBI:58349"/>
        <dbReference type="ChEBI" id="CHEBI:78481"/>
        <dbReference type="ChEBI" id="CHEBI:78483"/>
    </reaction>
    <physiologicalReaction direction="left-to-right" evidence="29">
        <dbReference type="Rhea" id="RHEA:41913"/>
    </physiologicalReaction>
</comment>
<dbReference type="InterPro" id="IPR032821">
    <property type="entry name" value="PKS_assoc"/>
</dbReference>
<dbReference type="SUPFAM" id="SSF53901">
    <property type="entry name" value="Thiolase-like"/>
    <property type="match status" value="1"/>
</dbReference>
<dbReference type="InterPro" id="IPR010071">
    <property type="entry name" value="AA_adenyl_dom"/>
</dbReference>
<comment type="catalytic activity">
    <reaction evidence="51">
        <text>octanoyl-[ACP] + malonyl-[ACP] + H(+) = 3-oxodecanoyl-[ACP] + holo-[ACP] + CO2</text>
        <dbReference type="Rhea" id="RHEA:41852"/>
        <dbReference type="Rhea" id="RHEA-COMP:9623"/>
        <dbReference type="Rhea" id="RHEA-COMP:9636"/>
        <dbReference type="Rhea" id="RHEA-COMP:9637"/>
        <dbReference type="Rhea" id="RHEA-COMP:9685"/>
        <dbReference type="ChEBI" id="CHEBI:15378"/>
        <dbReference type="ChEBI" id="CHEBI:16526"/>
        <dbReference type="ChEBI" id="CHEBI:64479"/>
        <dbReference type="ChEBI" id="CHEBI:78449"/>
        <dbReference type="ChEBI" id="CHEBI:78463"/>
        <dbReference type="ChEBI" id="CHEBI:78464"/>
    </reaction>
    <physiologicalReaction direction="left-to-right" evidence="51">
        <dbReference type="Rhea" id="RHEA:41853"/>
    </physiologicalReaction>
</comment>
<dbReference type="HOGENOM" id="CLU_000022_68_1_1"/>
<dbReference type="Proteomes" id="UP000053820">
    <property type="component" value="Unassembled WGS sequence"/>
</dbReference>
<comment type="similarity">
    <text evidence="2">Belongs to the ATP-dependent AMP-binding enzyme family.</text>
</comment>
<comment type="catalytic activity">
    <reaction evidence="46">
        <text>3-oxododecanoyl-[ACP] + NADPH + H(+) = (3R)-hydroxydodecanoyl-[ACP] + NADP(+)</text>
        <dbReference type="Rhea" id="RHEA:41872"/>
        <dbReference type="Rhea" id="RHEA-COMP:9641"/>
        <dbReference type="Rhea" id="RHEA-COMP:9642"/>
        <dbReference type="ChEBI" id="CHEBI:15378"/>
        <dbReference type="ChEBI" id="CHEBI:57783"/>
        <dbReference type="ChEBI" id="CHEBI:58349"/>
        <dbReference type="ChEBI" id="CHEBI:78469"/>
        <dbReference type="ChEBI" id="CHEBI:78470"/>
    </reaction>
    <physiologicalReaction direction="left-to-right" evidence="46">
        <dbReference type="Rhea" id="RHEA:41873"/>
    </physiologicalReaction>
</comment>
<dbReference type="Pfam" id="PF08659">
    <property type="entry name" value="KR"/>
    <property type="match status" value="1"/>
</dbReference>
<dbReference type="InterPro" id="IPR029058">
    <property type="entry name" value="AB_hydrolase_fold"/>
</dbReference>
<evidence type="ECO:0000256" key="3">
    <source>
        <dbReference type="ARBA" id="ARBA00022450"/>
    </source>
</evidence>
<dbReference type="GO" id="GO:0004313">
    <property type="term" value="F:[acyl-carrier-protein] S-acetyltransferase activity"/>
    <property type="evidence" value="ECO:0007669"/>
    <property type="project" value="UniProtKB-EC"/>
</dbReference>
<comment type="catalytic activity">
    <reaction evidence="13">
        <text>(3R)-hydroxydecanoyl-[ACP] = (2E)-decenoyl-[ACP] + H2O</text>
        <dbReference type="Rhea" id="RHEA:41860"/>
        <dbReference type="Rhea" id="RHEA-COMP:9638"/>
        <dbReference type="Rhea" id="RHEA-COMP:9639"/>
        <dbReference type="ChEBI" id="CHEBI:15377"/>
        <dbReference type="ChEBI" id="CHEBI:78466"/>
        <dbReference type="ChEBI" id="CHEBI:78467"/>
    </reaction>
    <physiologicalReaction direction="left-to-right" evidence="13">
        <dbReference type="Rhea" id="RHEA:41861"/>
    </physiologicalReaction>
</comment>
<dbReference type="SMART" id="SM00823">
    <property type="entry name" value="PKS_PP"/>
    <property type="match status" value="2"/>
</dbReference>
<comment type="catalytic activity">
    <reaction evidence="36">
        <text>(2E)-octenoyl-[ACP] + NADPH + H(+) = octanoyl-[ACP] + NADP(+)</text>
        <dbReference type="Rhea" id="RHEA:41848"/>
        <dbReference type="Rhea" id="RHEA-COMP:9635"/>
        <dbReference type="Rhea" id="RHEA-COMP:9636"/>
        <dbReference type="ChEBI" id="CHEBI:15378"/>
        <dbReference type="ChEBI" id="CHEBI:57783"/>
        <dbReference type="ChEBI" id="CHEBI:58349"/>
        <dbReference type="ChEBI" id="CHEBI:78462"/>
        <dbReference type="ChEBI" id="CHEBI:78463"/>
    </reaction>
    <physiologicalReaction direction="left-to-right" evidence="36">
        <dbReference type="Rhea" id="RHEA:41849"/>
    </physiologicalReaction>
</comment>
<evidence type="ECO:0000256" key="16">
    <source>
        <dbReference type="ARBA" id="ARBA00023399"/>
    </source>
</evidence>
<evidence type="ECO:0000256" key="29">
    <source>
        <dbReference type="ARBA" id="ARBA00047810"/>
    </source>
</evidence>
<comment type="catalytic activity">
    <reaction evidence="41">
        <text>hexadecanoyl-[ACP] + H2O = hexadecanoate + holo-[ACP] + H(+)</text>
        <dbReference type="Rhea" id="RHEA:41932"/>
        <dbReference type="Rhea" id="RHEA-COMP:9652"/>
        <dbReference type="Rhea" id="RHEA-COMP:9685"/>
        <dbReference type="ChEBI" id="CHEBI:7896"/>
        <dbReference type="ChEBI" id="CHEBI:15377"/>
        <dbReference type="ChEBI" id="CHEBI:15378"/>
        <dbReference type="ChEBI" id="CHEBI:64479"/>
        <dbReference type="ChEBI" id="CHEBI:78483"/>
        <dbReference type="EC" id="3.1.2.14"/>
    </reaction>
    <physiologicalReaction direction="left-to-right" evidence="41">
        <dbReference type="Rhea" id="RHEA:41933"/>
    </physiologicalReaction>
</comment>
<dbReference type="SUPFAM" id="SSF55048">
    <property type="entry name" value="Probable ACP-binding domain of malonyl-CoA ACP transacylase"/>
    <property type="match status" value="1"/>
</dbReference>
<dbReference type="PANTHER" id="PTHR43775:SF37">
    <property type="entry name" value="SI:DKEY-61P9.11"/>
    <property type="match status" value="1"/>
</dbReference>
<dbReference type="Gene3D" id="3.30.300.30">
    <property type="match status" value="1"/>
</dbReference>
<comment type="catalytic activity">
    <reaction evidence="28">
        <text>dodecanoyl-[ACP] + malonyl-[ACP] + H(+) = 3-oxotetradecanoyl-[ACP] + holo-[ACP] + CO2</text>
        <dbReference type="Rhea" id="RHEA:41884"/>
        <dbReference type="Rhea" id="RHEA-COMP:9623"/>
        <dbReference type="Rhea" id="RHEA-COMP:9644"/>
        <dbReference type="Rhea" id="RHEA-COMP:9645"/>
        <dbReference type="Rhea" id="RHEA-COMP:9685"/>
        <dbReference type="ChEBI" id="CHEBI:15378"/>
        <dbReference type="ChEBI" id="CHEBI:16526"/>
        <dbReference type="ChEBI" id="CHEBI:64479"/>
        <dbReference type="ChEBI" id="CHEBI:65264"/>
        <dbReference type="ChEBI" id="CHEBI:78449"/>
        <dbReference type="ChEBI" id="CHEBI:78473"/>
    </reaction>
    <physiologicalReaction direction="left-to-right" evidence="28">
        <dbReference type="Rhea" id="RHEA:41885"/>
    </physiologicalReaction>
</comment>
<dbReference type="Gene3D" id="3.10.129.110">
    <property type="entry name" value="Polyketide synthase dehydratase"/>
    <property type="match status" value="1"/>
</dbReference>
<dbReference type="InterPro" id="IPR020841">
    <property type="entry name" value="PKS_Beta-ketoAc_synthase_dom"/>
</dbReference>
<organism evidence="56 57">
    <name type="scientific">Hydnomerulius pinastri MD-312</name>
    <dbReference type="NCBI Taxonomy" id="994086"/>
    <lineage>
        <taxon>Eukaryota</taxon>
        <taxon>Fungi</taxon>
        <taxon>Dikarya</taxon>
        <taxon>Basidiomycota</taxon>
        <taxon>Agaricomycotina</taxon>
        <taxon>Agaricomycetes</taxon>
        <taxon>Agaricomycetidae</taxon>
        <taxon>Boletales</taxon>
        <taxon>Boletales incertae sedis</taxon>
        <taxon>Leucogyrophana</taxon>
    </lineage>
</organism>
<keyword evidence="5" id="KW-0808">Transferase</keyword>
<evidence type="ECO:0000256" key="21">
    <source>
        <dbReference type="ARBA" id="ARBA00029454"/>
    </source>
</evidence>
<dbReference type="FunFam" id="3.40.50.12780:FF:000012">
    <property type="entry name" value="Non-ribosomal peptide synthetase"/>
    <property type="match status" value="1"/>
</dbReference>
<dbReference type="GO" id="GO:0044550">
    <property type="term" value="P:secondary metabolite biosynthetic process"/>
    <property type="evidence" value="ECO:0007669"/>
    <property type="project" value="UniProtKB-ARBA"/>
</dbReference>
<dbReference type="CDD" id="cd00833">
    <property type="entry name" value="PKS"/>
    <property type="match status" value="1"/>
</dbReference>
<dbReference type="InterPro" id="IPR045851">
    <property type="entry name" value="AMP-bd_C_sf"/>
</dbReference>
<evidence type="ECO:0000313" key="56">
    <source>
        <dbReference type="EMBL" id="KIJ60828.1"/>
    </source>
</evidence>
<dbReference type="SUPFAM" id="SSF52777">
    <property type="entry name" value="CoA-dependent acyltransferases"/>
    <property type="match status" value="2"/>
</dbReference>
<dbReference type="Pfam" id="PF02801">
    <property type="entry name" value="Ketoacyl-synt_C"/>
    <property type="match status" value="1"/>
</dbReference>
<dbReference type="InterPro" id="IPR001031">
    <property type="entry name" value="Thioesterase"/>
</dbReference>
<comment type="catalytic activity">
    <reaction evidence="24">
        <text>a (3R)-hydroxyacyl-[ACP] + NADP(+) = a 3-oxoacyl-[ACP] + NADPH + H(+)</text>
        <dbReference type="Rhea" id="RHEA:17397"/>
        <dbReference type="Rhea" id="RHEA-COMP:9916"/>
        <dbReference type="Rhea" id="RHEA-COMP:9945"/>
        <dbReference type="ChEBI" id="CHEBI:15378"/>
        <dbReference type="ChEBI" id="CHEBI:57783"/>
        <dbReference type="ChEBI" id="CHEBI:58349"/>
        <dbReference type="ChEBI" id="CHEBI:78776"/>
        <dbReference type="ChEBI" id="CHEBI:78827"/>
        <dbReference type="EC" id="1.1.1.100"/>
    </reaction>
    <physiologicalReaction direction="right-to-left" evidence="24">
        <dbReference type="Rhea" id="RHEA:17399"/>
    </physiologicalReaction>
</comment>
<comment type="catalytic activity">
    <reaction evidence="10">
        <text>(3R)-hydroxyoctanoyl-[ACP] = (2E)-octenoyl-[ACP] + H2O</text>
        <dbReference type="Rhea" id="RHEA:41844"/>
        <dbReference type="Rhea" id="RHEA-COMP:9634"/>
        <dbReference type="Rhea" id="RHEA-COMP:9635"/>
        <dbReference type="ChEBI" id="CHEBI:15377"/>
        <dbReference type="ChEBI" id="CHEBI:78461"/>
        <dbReference type="ChEBI" id="CHEBI:78462"/>
    </reaction>
    <physiologicalReaction direction="left-to-right" evidence="10">
        <dbReference type="Rhea" id="RHEA:41845"/>
    </physiologicalReaction>
</comment>
<keyword evidence="4" id="KW-0597">Phosphoprotein</keyword>
<dbReference type="InterPro" id="IPR009081">
    <property type="entry name" value="PP-bd_ACP"/>
</dbReference>
<evidence type="ECO:0000256" key="26">
    <source>
        <dbReference type="ARBA" id="ARBA00047451"/>
    </source>
</evidence>
<dbReference type="GO" id="GO:0004316">
    <property type="term" value="F:3-oxoacyl-[acyl-carrier-protein] reductase (NADPH) activity"/>
    <property type="evidence" value="ECO:0007669"/>
    <property type="project" value="UniProtKB-EC"/>
</dbReference>
<dbReference type="Gene3D" id="3.40.50.12780">
    <property type="entry name" value="N-terminal domain of ligase-like"/>
    <property type="match status" value="1"/>
</dbReference>
<evidence type="ECO:0000256" key="22">
    <source>
        <dbReference type="ARBA" id="ARBA00047300"/>
    </source>
</evidence>
<dbReference type="InterPro" id="IPR049551">
    <property type="entry name" value="PKS_DH_C"/>
</dbReference>
<dbReference type="InterPro" id="IPR036736">
    <property type="entry name" value="ACP-like_sf"/>
</dbReference>
<dbReference type="InterPro" id="IPR036291">
    <property type="entry name" value="NAD(P)-bd_dom_sf"/>
</dbReference>
<evidence type="ECO:0000256" key="50">
    <source>
        <dbReference type="ARBA" id="ARBA00049521"/>
    </source>
</evidence>
<dbReference type="PROSITE" id="PS00606">
    <property type="entry name" value="KS3_1"/>
    <property type="match status" value="1"/>
</dbReference>
<evidence type="ECO:0000256" key="37">
    <source>
        <dbReference type="ARBA" id="ARBA00048506"/>
    </source>
</evidence>
<keyword evidence="57" id="KW-1185">Reference proteome</keyword>
<comment type="catalytic activity">
    <reaction evidence="34">
        <text>(2E)-dodecenoyl-[ACP] + NADPH + H(+) = dodecanoyl-[ACP] + NADP(+)</text>
        <dbReference type="Rhea" id="RHEA:41880"/>
        <dbReference type="Rhea" id="RHEA-COMP:9643"/>
        <dbReference type="Rhea" id="RHEA-COMP:9644"/>
        <dbReference type="ChEBI" id="CHEBI:15378"/>
        <dbReference type="ChEBI" id="CHEBI:57783"/>
        <dbReference type="ChEBI" id="CHEBI:58349"/>
        <dbReference type="ChEBI" id="CHEBI:65264"/>
        <dbReference type="ChEBI" id="CHEBI:78472"/>
    </reaction>
    <physiologicalReaction direction="left-to-right" evidence="34">
        <dbReference type="Rhea" id="RHEA:41881"/>
    </physiologicalReaction>
</comment>
<keyword evidence="3" id="KW-0596">Phosphopantetheine</keyword>
<dbReference type="InterPro" id="IPR016035">
    <property type="entry name" value="Acyl_Trfase/lysoPLipase"/>
</dbReference>
<dbReference type="Pfam" id="PF00698">
    <property type="entry name" value="Acyl_transf_1"/>
    <property type="match status" value="1"/>
</dbReference>
<feature type="region of interest" description="N-terminal hotdog fold" evidence="52">
    <location>
        <begin position="915"/>
        <end position="1038"/>
    </location>
</feature>
<evidence type="ECO:0000256" key="44">
    <source>
        <dbReference type="ARBA" id="ARBA00049109"/>
    </source>
</evidence>
<dbReference type="InterPro" id="IPR042099">
    <property type="entry name" value="ANL_N_sf"/>
</dbReference>
<dbReference type="Gene3D" id="3.40.47.10">
    <property type="match status" value="1"/>
</dbReference>
<evidence type="ECO:0000256" key="33">
    <source>
        <dbReference type="ARBA" id="ARBA00048051"/>
    </source>
</evidence>
<evidence type="ECO:0000256" key="23">
    <source>
        <dbReference type="ARBA" id="ARBA00047394"/>
    </source>
</evidence>
<feature type="domain" description="Carrier" evidence="53">
    <location>
        <begin position="2098"/>
        <end position="2175"/>
    </location>
</feature>
<dbReference type="GO" id="GO:0004315">
    <property type="term" value="F:3-oxoacyl-[acyl-carrier-protein] synthase activity"/>
    <property type="evidence" value="ECO:0007669"/>
    <property type="project" value="UniProtKB-EC"/>
</dbReference>
<feature type="active site" description="Proton donor; for dehydratase activity" evidence="52">
    <location>
        <position position="1125"/>
    </location>
</feature>
<accession>A0A0C9W3L5</accession>
<dbReference type="SMART" id="SM00825">
    <property type="entry name" value="PKS_KS"/>
    <property type="match status" value="1"/>
</dbReference>
<dbReference type="SUPFAM" id="SSF51735">
    <property type="entry name" value="NAD(P)-binding Rossmann-fold domains"/>
    <property type="match status" value="2"/>
</dbReference>
<evidence type="ECO:0000256" key="31">
    <source>
        <dbReference type="ARBA" id="ARBA00047953"/>
    </source>
</evidence>
<evidence type="ECO:0000256" key="35">
    <source>
        <dbReference type="ARBA" id="ARBA00048289"/>
    </source>
</evidence>
<dbReference type="OrthoDB" id="416786at2759"/>
<dbReference type="InterPro" id="IPR001242">
    <property type="entry name" value="Condensation_dom"/>
</dbReference>
<dbReference type="InterPro" id="IPR020845">
    <property type="entry name" value="AMP-binding_CS"/>
</dbReference>
<dbReference type="SMART" id="SM00824">
    <property type="entry name" value="PKS_TE"/>
    <property type="match status" value="1"/>
</dbReference>
<dbReference type="NCBIfam" id="TIGR01733">
    <property type="entry name" value="AA-adenyl-dom"/>
    <property type="match status" value="1"/>
</dbReference>
<dbReference type="SMART" id="SM00827">
    <property type="entry name" value="PKS_AT"/>
    <property type="match status" value="1"/>
</dbReference>
<dbReference type="Pfam" id="PF00975">
    <property type="entry name" value="Thioesterase"/>
    <property type="match status" value="1"/>
</dbReference>
<evidence type="ECO:0000256" key="10">
    <source>
        <dbReference type="ARBA" id="ARBA00023332"/>
    </source>
</evidence>
<evidence type="ECO:0000256" key="45">
    <source>
        <dbReference type="ARBA" id="ARBA00049171"/>
    </source>
</evidence>
<dbReference type="Pfam" id="PF00550">
    <property type="entry name" value="PP-binding"/>
    <property type="match status" value="2"/>
</dbReference>
<evidence type="ECO:0000256" key="34">
    <source>
        <dbReference type="ARBA" id="ARBA00048281"/>
    </source>
</evidence>
<dbReference type="GO" id="GO:0031177">
    <property type="term" value="F:phosphopantetheine binding"/>
    <property type="evidence" value="ECO:0007669"/>
    <property type="project" value="InterPro"/>
</dbReference>
<protein>
    <submittedName>
        <fullName evidence="56">Pks5 protein</fullName>
    </submittedName>
</protein>
<dbReference type="SMART" id="SM00822">
    <property type="entry name" value="PKS_KR"/>
    <property type="match status" value="1"/>
</dbReference>
<dbReference type="InterPro" id="IPR013968">
    <property type="entry name" value="PKS_KR"/>
</dbReference>
<comment type="catalytic activity">
    <reaction evidence="27">
        <text>(2E)-butenoyl-[ACP] + NADPH + H(+) = butanoyl-[ACP] + NADP(+)</text>
        <dbReference type="Rhea" id="RHEA:41812"/>
        <dbReference type="Rhea" id="RHEA-COMP:9627"/>
        <dbReference type="Rhea" id="RHEA-COMP:9628"/>
        <dbReference type="ChEBI" id="CHEBI:15378"/>
        <dbReference type="ChEBI" id="CHEBI:57783"/>
        <dbReference type="ChEBI" id="CHEBI:58349"/>
        <dbReference type="ChEBI" id="CHEBI:78453"/>
        <dbReference type="ChEBI" id="CHEBI:78454"/>
    </reaction>
    <physiologicalReaction direction="left-to-right" evidence="27">
        <dbReference type="Rhea" id="RHEA:41813"/>
    </physiologicalReaction>
</comment>
<comment type="catalytic activity">
    <reaction evidence="49">
        <text>butanoyl-[ACP] + malonyl-[ACP] + H(+) = 3-oxohexanoyl-[ACP] + holo-[ACP] + CO2</text>
        <dbReference type="Rhea" id="RHEA:41820"/>
        <dbReference type="Rhea" id="RHEA-COMP:9623"/>
        <dbReference type="Rhea" id="RHEA-COMP:9628"/>
        <dbReference type="Rhea" id="RHEA-COMP:9629"/>
        <dbReference type="Rhea" id="RHEA-COMP:9685"/>
        <dbReference type="ChEBI" id="CHEBI:15378"/>
        <dbReference type="ChEBI" id="CHEBI:16526"/>
        <dbReference type="ChEBI" id="CHEBI:64479"/>
        <dbReference type="ChEBI" id="CHEBI:78449"/>
        <dbReference type="ChEBI" id="CHEBI:78454"/>
        <dbReference type="ChEBI" id="CHEBI:78456"/>
    </reaction>
    <physiologicalReaction direction="left-to-right" evidence="49">
        <dbReference type="Rhea" id="RHEA:41821"/>
    </physiologicalReaction>
</comment>
<dbReference type="InterPro" id="IPR057326">
    <property type="entry name" value="KR_dom"/>
</dbReference>
<dbReference type="InterPro" id="IPR020806">
    <property type="entry name" value="PKS_PP-bd"/>
</dbReference>
<evidence type="ECO:0000256" key="27">
    <source>
        <dbReference type="ARBA" id="ARBA00047500"/>
    </source>
</evidence>
<comment type="similarity">
    <text evidence="21">Belongs to the NRP synthetase family.</text>
</comment>
<keyword evidence="9" id="KW-0511">Multifunctional enzyme</keyword>
<evidence type="ECO:0000256" key="30">
    <source>
        <dbReference type="ARBA" id="ARBA00047897"/>
    </source>
</evidence>
<comment type="catalytic activity">
    <reaction evidence="37">
        <text>a fatty acyl-[ACP] + malonyl-[ACP] + H(+) = a 3-oxoacyl-[ACP] + holo-[ACP] + CO2</text>
        <dbReference type="Rhea" id="RHEA:22836"/>
        <dbReference type="Rhea" id="RHEA-COMP:9623"/>
        <dbReference type="Rhea" id="RHEA-COMP:9685"/>
        <dbReference type="Rhea" id="RHEA-COMP:9916"/>
        <dbReference type="Rhea" id="RHEA-COMP:14125"/>
        <dbReference type="ChEBI" id="CHEBI:15378"/>
        <dbReference type="ChEBI" id="CHEBI:16526"/>
        <dbReference type="ChEBI" id="CHEBI:64479"/>
        <dbReference type="ChEBI" id="CHEBI:78449"/>
        <dbReference type="ChEBI" id="CHEBI:78776"/>
        <dbReference type="ChEBI" id="CHEBI:138651"/>
        <dbReference type="EC" id="2.3.1.41"/>
    </reaction>
    <physiologicalReaction direction="left-to-right" evidence="37">
        <dbReference type="Rhea" id="RHEA:22837"/>
    </physiologicalReaction>
</comment>
<comment type="catalytic activity">
    <reaction evidence="17">
        <text>(3R)-hydroxyhexadecanoyl-[ACP] = (2E)-hexadecenoyl-[ACP] + H2O</text>
        <dbReference type="Rhea" id="RHEA:41908"/>
        <dbReference type="Rhea" id="RHEA-COMP:9650"/>
        <dbReference type="Rhea" id="RHEA-COMP:9651"/>
        <dbReference type="ChEBI" id="CHEBI:15377"/>
        <dbReference type="ChEBI" id="CHEBI:78480"/>
        <dbReference type="ChEBI" id="CHEBI:78481"/>
    </reaction>
    <physiologicalReaction direction="left-to-right" evidence="17">
        <dbReference type="Rhea" id="RHEA:41909"/>
    </physiologicalReaction>
</comment>
<evidence type="ECO:0000256" key="40">
    <source>
        <dbReference type="ARBA" id="ARBA00048691"/>
    </source>
</evidence>
<evidence type="ECO:0000256" key="25">
    <source>
        <dbReference type="ARBA" id="ARBA00047440"/>
    </source>
</evidence>
<feature type="domain" description="Ketosynthase family 3 (KS3)" evidence="54">
    <location>
        <begin position="4"/>
        <end position="436"/>
    </location>
</feature>
<comment type="catalytic activity">
    <reaction evidence="43">
        <text>(2E)-octadecenoyl-[ACP] + NADPH + H(+) = octadecanoyl-[ACP] + NADP(+)</text>
        <dbReference type="Rhea" id="RHEA:41928"/>
        <dbReference type="Rhea" id="RHEA-COMP:9655"/>
        <dbReference type="Rhea" id="RHEA-COMP:9656"/>
        <dbReference type="ChEBI" id="CHEBI:15378"/>
        <dbReference type="ChEBI" id="CHEBI:57783"/>
        <dbReference type="ChEBI" id="CHEBI:58349"/>
        <dbReference type="ChEBI" id="CHEBI:78489"/>
        <dbReference type="ChEBI" id="CHEBI:78495"/>
    </reaction>
    <physiologicalReaction direction="left-to-right" evidence="43">
        <dbReference type="Rhea" id="RHEA:41929"/>
    </physiologicalReaction>
</comment>
<evidence type="ECO:0000256" key="20">
    <source>
        <dbReference type="ARBA" id="ARBA00029443"/>
    </source>
</evidence>
<comment type="catalytic activity">
    <reaction evidence="45">
        <text>(2E)-tetradecenoyl-[ACP] + NADPH + H(+) = tetradecanoyl-[ACP] + NADP(+)</text>
        <dbReference type="Rhea" id="RHEA:41896"/>
        <dbReference type="Rhea" id="RHEA-COMP:9647"/>
        <dbReference type="Rhea" id="RHEA-COMP:9648"/>
        <dbReference type="ChEBI" id="CHEBI:15378"/>
        <dbReference type="ChEBI" id="CHEBI:57783"/>
        <dbReference type="ChEBI" id="CHEBI:58349"/>
        <dbReference type="ChEBI" id="CHEBI:78475"/>
        <dbReference type="ChEBI" id="CHEBI:78477"/>
    </reaction>
    <physiologicalReaction direction="left-to-right" evidence="45">
        <dbReference type="Rhea" id="RHEA:41897"/>
    </physiologicalReaction>
</comment>
<evidence type="ECO:0000256" key="46">
    <source>
        <dbReference type="ARBA" id="ARBA00049263"/>
    </source>
</evidence>
<dbReference type="InterPro" id="IPR020843">
    <property type="entry name" value="ER"/>
</dbReference>
<feature type="active site" description="Proton acceptor; for dehydratase activity" evidence="52">
    <location>
        <position position="950"/>
    </location>
</feature>
<evidence type="ECO:0000256" key="5">
    <source>
        <dbReference type="ARBA" id="ARBA00022679"/>
    </source>
</evidence>
<evidence type="ECO:0000256" key="43">
    <source>
        <dbReference type="ARBA" id="ARBA00049019"/>
    </source>
</evidence>
<evidence type="ECO:0000256" key="8">
    <source>
        <dbReference type="ARBA" id="ARBA00023026"/>
    </source>
</evidence>
<comment type="catalytic activity">
    <reaction evidence="50">
        <text>(2E)-decenoyl-[ACP] + NADPH + H(+) = decanoyl-[ACP] + NADP(+)</text>
        <dbReference type="Rhea" id="RHEA:41864"/>
        <dbReference type="Rhea" id="RHEA-COMP:9639"/>
        <dbReference type="Rhea" id="RHEA-COMP:9640"/>
        <dbReference type="ChEBI" id="CHEBI:15378"/>
        <dbReference type="ChEBI" id="CHEBI:57783"/>
        <dbReference type="ChEBI" id="CHEBI:58349"/>
        <dbReference type="ChEBI" id="CHEBI:78467"/>
        <dbReference type="ChEBI" id="CHEBI:78468"/>
    </reaction>
    <physiologicalReaction direction="left-to-right" evidence="50">
        <dbReference type="Rhea" id="RHEA:41865"/>
    </physiologicalReaction>
</comment>
<keyword evidence="7" id="KW-0663">Pyridoxal phosphate</keyword>
<comment type="catalytic activity">
    <reaction evidence="35">
        <text>tetradecanoyl-[ACP] + H2O = tetradecanoate + holo-[ACP] + H(+)</text>
        <dbReference type="Rhea" id="RHEA:30123"/>
        <dbReference type="Rhea" id="RHEA-COMP:9648"/>
        <dbReference type="Rhea" id="RHEA-COMP:9685"/>
        <dbReference type="ChEBI" id="CHEBI:15377"/>
        <dbReference type="ChEBI" id="CHEBI:15378"/>
        <dbReference type="ChEBI" id="CHEBI:30807"/>
        <dbReference type="ChEBI" id="CHEBI:64479"/>
        <dbReference type="ChEBI" id="CHEBI:78477"/>
        <dbReference type="EC" id="3.1.2.14"/>
    </reaction>
    <physiologicalReaction direction="left-to-right" evidence="35">
        <dbReference type="Rhea" id="RHEA:30124"/>
    </physiologicalReaction>
</comment>
<dbReference type="Pfam" id="PF16197">
    <property type="entry name" value="KAsynt_C_assoc"/>
    <property type="match status" value="1"/>
</dbReference>
<dbReference type="PROSITE" id="PS50075">
    <property type="entry name" value="CARRIER"/>
    <property type="match status" value="2"/>
</dbReference>
<reference evidence="56 57" key="1">
    <citation type="submission" date="2014-04" db="EMBL/GenBank/DDBJ databases">
        <title>Evolutionary Origins and Diversification of the Mycorrhizal Mutualists.</title>
        <authorList>
            <consortium name="DOE Joint Genome Institute"/>
            <consortium name="Mycorrhizal Genomics Consortium"/>
            <person name="Kohler A."/>
            <person name="Kuo A."/>
            <person name="Nagy L.G."/>
            <person name="Floudas D."/>
            <person name="Copeland A."/>
            <person name="Barry K.W."/>
            <person name="Cichocki N."/>
            <person name="Veneault-Fourrey C."/>
            <person name="LaButti K."/>
            <person name="Lindquist E.A."/>
            <person name="Lipzen A."/>
            <person name="Lundell T."/>
            <person name="Morin E."/>
            <person name="Murat C."/>
            <person name="Riley R."/>
            <person name="Ohm R."/>
            <person name="Sun H."/>
            <person name="Tunlid A."/>
            <person name="Henrissat B."/>
            <person name="Grigoriev I.V."/>
            <person name="Hibbett D.S."/>
            <person name="Martin F."/>
        </authorList>
    </citation>
    <scope>NUCLEOTIDE SEQUENCE [LARGE SCALE GENOMIC DNA]</scope>
    <source>
        <strain evidence="56 57">MD-312</strain>
    </source>
</reference>
<comment type="catalytic activity">
    <reaction evidence="18">
        <text>(3R)-hydroxybutanoyl-[ACP] = (2E)-butenoyl-[ACP] + H2O</text>
        <dbReference type="Rhea" id="RHEA:41808"/>
        <dbReference type="Rhea" id="RHEA-COMP:9626"/>
        <dbReference type="Rhea" id="RHEA-COMP:9627"/>
        <dbReference type="ChEBI" id="CHEBI:15377"/>
        <dbReference type="ChEBI" id="CHEBI:78451"/>
        <dbReference type="ChEBI" id="CHEBI:78453"/>
    </reaction>
    <physiologicalReaction direction="left-to-right" evidence="18">
        <dbReference type="Rhea" id="RHEA:41809"/>
    </physiologicalReaction>
</comment>
<comment type="catalytic activity">
    <reaction evidence="11">
        <text>(3R)-hydroxydodecanoyl-[ACP] = (2E)-dodecenoyl-[ACP] + H2O</text>
        <dbReference type="Rhea" id="RHEA:41876"/>
        <dbReference type="Rhea" id="RHEA-COMP:9642"/>
        <dbReference type="Rhea" id="RHEA-COMP:9643"/>
        <dbReference type="ChEBI" id="CHEBI:15377"/>
        <dbReference type="ChEBI" id="CHEBI:78470"/>
        <dbReference type="ChEBI" id="CHEBI:78472"/>
    </reaction>
    <physiologicalReaction direction="left-to-right" evidence="11">
        <dbReference type="Rhea" id="RHEA:41877"/>
    </physiologicalReaction>
</comment>
<comment type="catalytic activity">
    <reaction evidence="38">
        <text>3-oxohexanoyl-[ACP] + NADPH + H(+) = (3R)-hydroxyhexanoyl-[ACP] + NADP(+)</text>
        <dbReference type="Rhea" id="RHEA:41824"/>
        <dbReference type="Rhea" id="RHEA-COMP:9629"/>
        <dbReference type="Rhea" id="RHEA-COMP:9630"/>
        <dbReference type="ChEBI" id="CHEBI:15378"/>
        <dbReference type="ChEBI" id="CHEBI:57783"/>
        <dbReference type="ChEBI" id="CHEBI:58349"/>
        <dbReference type="ChEBI" id="CHEBI:78456"/>
        <dbReference type="ChEBI" id="CHEBI:78457"/>
    </reaction>
    <physiologicalReaction direction="left-to-right" evidence="38">
        <dbReference type="Rhea" id="RHEA:41825"/>
    </physiologicalReaction>
</comment>
<comment type="catalytic activity">
    <reaction evidence="33">
        <text>hexadecanoyl-[ACP] + malonyl-[ACP] + H(+) = 3-oxooctadecanoyl-[ACP] + holo-[ACP] + CO2</text>
        <dbReference type="Rhea" id="RHEA:41916"/>
        <dbReference type="Rhea" id="RHEA-COMP:9623"/>
        <dbReference type="Rhea" id="RHEA-COMP:9652"/>
        <dbReference type="Rhea" id="RHEA-COMP:9653"/>
        <dbReference type="Rhea" id="RHEA-COMP:9685"/>
        <dbReference type="ChEBI" id="CHEBI:15378"/>
        <dbReference type="ChEBI" id="CHEBI:16526"/>
        <dbReference type="ChEBI" id="CHEBI:64479"/>
        <dbReference type="ChEBI" id="CHEBI:78449"/>
        <dbReference type="ChEBI" id="CHEBI:78483"/>
        <dbReference type="ChEBI" id="CHEBI:78487"/>
    </reaction>
    <physiologicalReaction direction="left-to-right" evidence="33">
        <dbReference type="Rhea" id="RHEA:41917"/>
    </physiologicalReaction>
</comment>
<evidence type="ECO:0000256" key="6">
    <source>
        <dbReference type="ARBA" id="ARBA00022799"/>
    </source>
</evidence>
<comment type="catalytic activity">
    <reaction evidence="47">
        <text>3-oxohexadecanoyl-[ACP] + NADPH + H(+) = (3R)-hydroxyhexadecanoyl-[ACP] + NADP(+)</text>
        <dbReference type="Rhea" id="RHEA:41904"/>
        <dbReference type="Rhea" id="RHEA-COMP:9649"/>
        <dbReference type="Rhea" id="RHEA-COMP:9650"/>
        <dbReference type="ChEBI" id="CHEBI:15378"/>
        <dbReference type="ChEBI" id="CHEBI:57783"/>
        <dbReference type="ChEBI" id="CHEBI:58349"/>
        <dbReference type="ChEBI" id="CHEBI:78478"/>
        <dbReference type="ChEBI" id="CHEBI:78480"/>
    </reaction>
    <physiologicalReaction direction="left-to-right" evidence="47">
        <dbReference type="Rhea" id="RHEA:41905"/>
    </physiologicalReaction>
</comment>
<dbReference type="GO" id="GO:0141148">
    <property type="term" value="F:enoyl-[acyl-carrier-protein] reductase (NADPH) activity"/>
    <property type="evidence" value="ECO:0007669"/>
    <property type="project" value="UniProtKB-EC"/>
</dbReference>
<comment type="catalytic activity">
    <reaction evidence="39">
        <text>a 2,3-saturated acyl-[ACP] + NADP(+) = a (2E)-enoyl-[ACP] + NADPH + H(+)</text>
        <dbReference type="Rhea" id="RHEA:22564"/>
        <dbReference type="Rhea" id="RHEA-COMP:9925"/>
        <dbReference type="Rhea" id="RHEA-COMP:9926"/>
        <dbReference type="ChEBI" id="CHEBI:15378"/>
        <dbReference type="ChEBI" id="CHEBI:57783"/>
        <dbReference type="ChEBI" id="CHEBI:58349"/>
        <dbReference type="ChEBI" id="CHEBI:78784"/>
        <dbReference type="ChEBI" id="CHEBI:78785"/>
        <dbReference type="EC" id="1.3.1.39"/>
    </reaction>
    <physiologicalReaction direction="right-to-left" evidence="39">
        <dbReference type="Rhea" id="RHEA:22566"/>
    </physiologicalReaction>
</comment>
<evidence type="ECO:0000256" key="11">
    <source>
        <dbReference type="ARBA" id="ARBA00023351"/>
    </source>
</evidence>
<evidence type="ECO:0000256" key="4">
    <source>
        <dbReference type="ARBA" id="ARBA00022553"/>
    </source>
</evidence>
<comment type="catalytic activity">
    <reaction evidence="23">
        <text>hexanoyl-[ACP] + malonyl-[ACP] + H(+) = 3-oxooctanoyl-[ACP] + holo-[ACP] + CO2</text>
        <dbReference type="Rhea" id="RHEA:41836"/>
        <dbReference type="Rhea" id="RHEA-COMP:9623"/>
        <dbReference type="Rhea" id="RHEA-COMP:9632"/>
        <dbReference type="Rhea" id="RHEA-COMP:9633"/>
        <dbReference type="Rhea" id="RHEA-COMP:9685"/>
        <dbReference type="ChEBI" id="CHEBI:15378"/>
        <dbReference type="ChEBI" id="CHEBI:16526"/>
        <dbReference type="ChEBI" id="CHEBI:64479"/>
        <dbReference type="ChEBI" id="CHEBI:78449"/>
        <dbReference type="ChEBI" id="CHEBI:78459"/>
        <dbReference type="ChEBI" id="CHEBI:78460"/>
    </reaction>
    <physiologicalReaction direction="left-to-right" evidence="23">
        <dbReference type="Rhea" id="RHEA:41837"/>
    </physiologicalReaction>
</comment>
<dbReference type="PROSITE" id="PS52004">
    <property type="entry name" value="KS3_2"/>
    <property type="match status" value="1"/>
</dbReference>
<evidence type="ECO:0000256" key="49">
    <source>
        <dbReference type="ARBA" id="ARBA00049449"/>
    </source>
</evidence>
<evidence type="ECO:0000256" key="15">
    <source>
        <dbReference type="ARBA" id="ARBA00023398"/>
    </source>
</evidence>
<comment type="function">
    <text evidence="19">Fatty acid synthetase is a multifunctional enzyme that catalyzes the de novo biosynthesis of long-chain saturated fatty acids starting from acetyl-CoA and malonyl-CoA in the presence of NADPH. This multifunctional protein contains 7 catalytic activities and a site for the binding of the prosthetic group 4'-phosphopantetheine of the acyl carrier protein ([ACP]) domain.</text>
</comment>
<evidence type="ECO:0000256" key="28">
    <source>
        <dbReference type="ARBA" id="ARBA00047578"/>
    </source>
</evidence>
<dbReference type="EMBL" id="KN839868">
    <property type="protein sequence ID" value="KIJ60828.1"/>
    <property type="molecule type" value="Genomic_DNA"/>
</dbReference>
<evidence type="ECO:0000256" key="12">
    <source>
        <dbReference type="ARBA" id="ARBA00023373"/>
    </source>
</evidence>
<dbReference type="Gene3D" id="3.90.180.10">
    <property type="entry name" value="Medium-chain alcohol dehydrogenases, catalytic domain"/>
    <property type="match status" value="1"/>
</dbReference>
<sequence length="3524" mass="383590">MTAEIPVSIIGLGGRFPGGSNTPALFYEFLRHKGDGMVEPPPDRWDHAEFMGGKDEPGKYHTAKGGFITDIDMFDALEFGISAKEAPHFDAAIRLTLEASHQALQDSGIDYRGSKTGVYFGNLLTTNFELDEDRFEINSYNGIGKCVSIRANRISFTFDLRGPSLTVDTACSASATAIHLALSAIRSGEIDQALAATHILMRTVGANTMINPEHTVSFSKLGVLSPTGSSKSFDASADGYARAEAAVAVVIKRQDLVERDGDLAYAVITGSSINANGKGKSLTMPEGAMQAETIKCAYSAAKRDPSEAFYVELHATGTKVGDPIEANAAGKVFSVNRPDHKVLRVGSVKSNIGHAEGCSFLASLVKVSMMLHHHEIIPNIRFNTPNPGIDFVGGKMRVQTELEEMTFAMAANDGKWITSVSSYGVGGSNAHVVLESSRSSFALPGSHLEMASSSPGVEPLRLFSIGTLTEASLIRWQEALCAAFQGTRDDRTLRSISYHLARQARACPARSYAIAPFLSPETKFSKPVLVNDAQSPKLCLVFSGQGPQHISMGRQLAAAYPAFLNSVHASDRILVDRYANDSMLARTGLFAPGVEPTLASNGAWPVNEVVLSLVFVQIALVDLLQNLGLQYDFVVGHSLGEIAMGYASGHYSREMAVGIAVARATAMLRAEGNGAMVALGVGVQKAKAMIKKVLRQASATTGLWIAGINSPEAVTVAGKHELVDALVGLAKDPAHSVFAAKLRVGCAFHTPLMGGQEDLFKAEAGPVFADGTGKKMRARVMSTNDGGWLNRDLDLDYCWDNIRRPVLFGTAINKLIDHERDNGLVFLEIAPHPVLKSYVEQCGGQAISLIRRPNPKLPAESTGEQAQLLEGIGELLSTGFKGIDLKKLCASTHGEEDFVKFALPDYPYNKARCWAESGSERSMRLLPKQRPLAPPHFRVNVDSHPDLVGHIIFDAPLFPASGYVESILENGAMLVQDVAIHKPLVLKGHGTMPTHAGCIIDGNRWQFRASTSDTFDNGAIVLDTVYASGTFSRVNPAFRADAPLTFDFKSKLALSCGSVTGDEFYSAIPSAYRYEGHFRDYLQEVFEVTDDESWGGKAYLARLEVPEGSQGLFGKGYVIHPGILDSITQCGLAMFINMTTKLFDFNGVFLPVKIDALRRWDSADSPDLDAELKQGIWAYFTGRTWAPLGPFKSDYIIANSQGRVLFTIEGFEISRAPGPELIPINDQTLDARLTTIWQPKVFPSYGQLTLDNVSFSTAFQTIVMGAARAGRRVFRVLDVDETADIAALLDSTLTTLRNNHQLHVEYHCGGISKDAVNACVASMSYDQVRPLVVGSWTSEDISKHSTSFDLVLGASAQLALDVSRLPGVLVPSGVVLIVSGPMSLTTSSFSIEPLISHDEAFVQSGKLLDNRDIIAFRVNRPSRPWSDTANTVIIHPFVQGKEGDLISVVRNLTSDCELWISADDSAAGIGAMGVAACLIAEFPEFEVRSVLFEDHSLSQEARQEAVHNIRLHSGLLEQHMKVSRAGQIYVRRLVYGSPAAKKPVTRYSTPPAVCGSKEIMVKVDLVGFEPSLPFVTYVGTSSSSSVVAESTDVKVLGISLDRPTDTFIAKAGTEATIPAAMSLEDATKIPLQFLEAWIALKSVANISKSSRILILGGATVQGRGAIQLCQRFGAVYFCTVDSAEEAASLVRCFGIPVNAVLLSGDYRTSSSVDKIGPLTVVLDCTETRSSSLGVKKLSATGWYIRLEKAGQAQDPLPRAPFVFNLNMTKLLADCSEIILSALEALLAAHQCNPFTMEEVLDDAGARADHAPSGTLSQLHVAPPLVATHANSTGQLFDPRKSYILVGGCSELGVRIAEWMATLGARHIFLTSRRGSAGLSKVDQMYLHYLRRTGVKVDVIAADAVRKDATIAVIRRAQEYGDIGGVFLMTVVLRDAKFENLSQQAFDDVRQSKVDALSTLLECLDPAELDFLLLFSTIGSVFGNAGQAAYCASQLYLDRIADVLPNTISISLPPITDSGIFKRLVLSTRGLANTQQLSKTGMTTAQVCNFLGDCLLRSIPHYVPMLSVEDVPQTFPGCEPMLYHHLLPAKAFNLYASSADDQTSVDSPASLLAGLLGLEVSQITDNALITSFGLDSLGATRFSNLLKSRFGISVSQIELLGSMSIAKITQMILSLNSENARDESSPKEGDGQGGYGAPLTPILNGKLAFDEPYITDASPHQYRIWLAQREHDVERSAIARSKPGNTWRQALQWDTHEGYMVTIHFEEPFSADRFDDAFQEVVQRHGALRTAFSWNERLAKLEQTVLPSVDLRITYHDLSSEPDGSAKAYELSMNMNDEPNFSLDSPPLLLVSAFDLGGGDWTFTVVIHHIIIDEASVALLFSELFALYDNGPGCLPDMKIHYSDFSDWLIRTSSRREELKEEQLKFWVEFLQDSEPLHCCLATPSSKVLATITQIDTFISEDILRRFTAVIKDAHATAFAVFFAAYNILLHKYSSQATFAVGTAVTQRTLPSLSNVIGMFANVLPIKTSIREDNSFAEYLAHFKETLIECLANGDVGYEDIVASGKASPRERGHFKHLFTLGGLDAEALYRMKSDSFEGISAISLPNKEEQYELLLTVHPRTGCIVLRFDRHSFTEHAARQFLDAYVALIGTLANNPAVKIRDICVLEECQRERLLNHLSTEEQVPVRDDCLHHLFEEQVSRTPSLTAVEFEGQSCTYEQLNYQANGLAQILVEKGVRRGDSVAVCFDRGIHQILAILSVLKAGASFVPLDPDGAALRKQEMIEDCGTQILLTSSVIYSGSLGSVQVVHIDDPMYETTLSASTSNVAMQHVSGASIAYIMFTSGSTGKPKGVVVEHRSICNLVRSSQVYGFRHGTRVMSSLTYTFDPFIVDMFGTLCKGGTLVTGRKEMVLGNIPAALRNLRINVLHVTPSILASVPVDDYPHLETVVVAGEELPKKLIDDWAERVTFRNMYGPTEASVDCISCQVTPSSQAGDIGRPLPNNRVYILNKHLQPVPIGVEGHLYIGGIQLARGYLNQPELTAQVFIASPFVSGERIYKTGDLALFRPDGTIQYRGREDRQIKLCGQRVELTAVEDVISRCPVVRRCAVMIRTVHAAHTLVAFVEFVEEAAVAAANAVQELESSIKDLLPRFMHPSVFVPLPTLPTSASGKIDHKALLELDLEAYLPSAAIDFVPPQSDIESEMLSLFSRVLKISSKDLSVTQELFNAGMTSLMAVQAAGGLFDTFGVHVSLRNIYTRPTIRELADLVTDMMAPGFSTQDTSAAILDVLHVNQGGSGPKLFFIHDVTGMAGSFDRLAPYLPNEMHAIQDCHLGSDDGFSSIDAMAEHYLKLVRSIQPSGPYVLCGHSFGGIVAHCMATRLLRAGLQVQHLILLDSVYIPSEVRPLLKSTDWKRSYLDRFLGSSIDVTNEWRDKLEGEISRNMDLMLEHEPEHYSGSATLIVPEDRSWYLTGGAAAGAAQLANDNGWHQRVEDVAVKITAGRHDTLLAATNAERLAEILNEVLTINHS</sequence>
<dbReference type="Pfam" id="PF00668">
    <property type="entry name" value="Condensation"/>
    <property type="match status" value="1"/>
</dbReference>
<evidence type="ECO:0000256" key="13">
    <source>
        <dbReference type="ARBA" id="ARBA00023388"/>
    </source>
</evidence>
<comment type="catalytic activity">
    <reaction evidence="32">
        <text>acetyl-[ACP] + malonyl-[ACP] + H(+) = 3-oxobutanoyl-[ACP] + holo-[ACP] + CO2</text>
        <dbReference type="Rhea" id="RHEA:41800"/>
        <dbReference type="Rhea" id="RHEA-COMP:9621"/>
        <dbReference type="Rhea" id="RHEA-COMP:9623"/>
        <dbReference type="Rhea" id="RHEA-COMP:9625"/>
        <dbReference type="Rhea" id="RHEA-COMP:9685"/>
        <dbReference type="ChEBI" id="CHEBI:15378"/>
        <dbReference type="ChEBI" id="CHEBI:16526"/>
        <dbReference type="ChEBI" id="CHEBI:64479"/>
        <dbReference type="ChEBI" id="CHEBI:78446"/>
        <dbReference type="ChEBI" id="CHEBI:78449"/>
        <dbReference type="ChEBI" id="CHEBI:78450"/>
    </reaction>
    <physiologicalReaction direction="left-to-right" evidence="32">
        <dbReference type="Rhea" id="RHEA:41801"/>
    </physiologicalReaction>
</comment>
<dbReference type="CDD" id="cd05930">
    <property type="entry name" value="A_NRPS"/>
    <property type="match status" value="1"/>
</dbReference>
<evidence type="ECO:0000256" key="19">
    <source>
        <dbReference type="ARBA" id="ARBA00023442"/>
    </source>
</evidence>
<dbReference type="InterPro" id="IPR014030">
    <property type="entry name" value="Ketoacyl_synth_N"/>
</dbReference>
<evidence type="ECO:0000259" key="54">
    <source>
        <dbReference type="PROSITE" id="PS52004"/>
    </source>
</evidence>
<evidence type="ECO:0000256" key="1">
    <source>
        <dbReference type="ARBA" id="ARBA00005189"/>
    </source>
</evidence>
<feature type="domain" description="Carrier" evidence="53">
    <location>
        <begin position="3192"/>
        <end position="3269"/>
    </location>
</feature>